<evidence type="ECO:0000256" key="4">
    <source>
        <dbReference type="ARBA" id="ARBA00022857"/>
    </source>
</evidence>
<evidence type="ECO:0000256" key="2">
    <source>
        <dbReference type="ARBA" id="ARBA00005916"/>
    </source>
</evidence>
<evidence type="ECO:0000259" key="17">
    <source>
        <dbReference type="Pfam" id="PF05201"/>
    </source>
</evidence>
<dbReference type="AlphaFoldDB" id="A0A432YZ30"/>
<evidence type="ECO:0000256" key="9">
    <source>
        <dbReference type="HAMAP-Rule" id="MF_00087"/>
    </source>
</evidence>
<dbReference type="Pfam" id="PF05201">
    <property type="entry name" value="GlutR_N"/>
    <property type="match status" value="1"/>
</dbReference>
<dbReference type="RefSeq" id="WP_126782023.1">
    <property type="nucleotide sequence ID" value="NZ_PIQC01000005.1"/>
</dbReference>
<comment type="pathway">
    <text evidence="1 9 14">Porphyrin-containing compound metabolism; protoporphyrin-IX biosynthesis; 5-aminolevulinate from L-glutamyl-tRNA(Glu): step 1/2.</text>
</comment>
<dbReference type="Proteomes" id="UP000288058">
    <property type="component" value="Unassembled WGS sequence"/>
</dbReference>
<dbReference type="InterPro" id="IPR036453">
    <property type="entry name" value="GluRdtase_dimer_dom_sf"/>
</dbReference>
<keyword evidence="19" id="KW-1185">Reference proteome</keyword>
<evidence type="ECO:0000259" key="16">
    <source>
        <dbReference type="Pfam" id="PF01488"/>
    </source>
</evidence>
<organism evidence="18 19">
    <name type="scientific">Idiomarina ramblicola</name>
    <dbReference type="NCBI Taxonomy" id="263724"/>
    <lineage>
        <taxon>Bacteria</taxon>
        <taxon>Pseudomonadati</taxon>
        <taxon>Pseudomonadota</taxon>
        <taxon>Gammaproteobacteria</taxon>
        <taxon>Alteromonadales</taxon>
        <taxon>Idiomarinaceae</taxon>
        <taxon>Idiomarina</taxon>
    </lineage>
</organism>
<keyword evidence="6 9" id="KW-0627">Porphyrin biosynthesis</keyword>
<evidence type="ECO:0000256" key="12">
    <source>
        <dbReference type="PIRSR" id="PIRSR000445-3"/>
    </source>
</evidence>
<evidence type="ECO:0000256" key="3">
    <source>
        <dbReference type="ARBA" id="ARBA00012970"/>
    </source>
</evidence>
<dbReference type="InterPro" id="IPR006151">
    <property type="entry name" value="Shikm_DH/Glu-tRNA_Rdtase"/>
</dbReference>
<comment type="function">
    <text evidence="9">Catalyzes the NADPH-dependent reduction of glutamyl-tRNA(Glu) to glutamate 1-semialdehyde (GSA).</text>
</comment>
<evidence type="ECO:0000259" key="15">
    <source>
        <dbReference type="Pfam" id="PF00745"/>
    </source>
</evidence>
<dbReference type="PIRSF" id="PIRSF000445">
    <property type="entry name" value="4pyrrol_synth_GluRdtase"/>
    <property type="match status" value="1"/>
</dbReference>
<dbReference type="SUPFAM" id="SSF69742">
    <property type="entry name" value="Glutamyl tRNA-reductase catalytic, N-terminal domain"/>
    <property type="match status" value="1"/>
</dbReference>
<comment type="subunit">
    <text evidence="9">Homodimer.</text>
</comment>
<feature type="binding site" evidence="9 11">
    <location>
        <begin position="49"/>
        <end position="52"/>
    </location>
    <ligand>
        <name>substrate</name>
    </ligand>
</feature>
<evidence type="ECO:0000256" key="6">
    <source>
        <dbReference type="ARBA" id="ARBA00023244"/>
    </source>
</evidence>
<dbReference type="InterPro" id="IPR000343">
    <property type="entry name" value="4pyrrol_synth_GluRdtase"/>
</dbReference>
<dbReference type="Pfam" id="PF00745">
    <property type="entry name" value="GlutR_dimer"/>
    <property type="match status" value="1"/>
</dbReference>
<dbReference type="Gene3D" id="3.30.460.30">
    <property type="entry name" value="Glutamyl-tRNA reductase, N-terminal domain"/>
    <property type="match status" value="1"/>
</dbReference>
<dbReference type="UniPathway" id="UPA00251">
    <property type="reaction ID" value="UER00316"/>
</dbReference>
<dbReference type="InterPro" id="IPR018214">
    <property type="entry name" value="GluRdtase_CS"/>
</dbReference>
<feature type="active site" description="Nucleophile" evidence="9 10">
    <location>
        <position position="50"/>
    </location>
</feature>
<dbReference type="SUPFAM" id="SSF51735">
    <property type="entry name" value="NAD(P)-binding Rossmann-fold domains"/>
    <property type="match status" value="1"/>
</dbReference>
<evidence type="ECO:0000256" key="8">
    <source>
        <dbReference type="ARBA" id="ARBA00068659"/>
    </source>
</evidence>
<reference evidence="19" key="1">
    <citation type="journal article" date="2018" name="Front. Microbiol.">
        <title>Genome-Based Analysis Reveals the Taxonomy and Diversity of the Family Idiomarinaceae.</title>
        <authorList>
            <person name="Liu Y."/>
            <person name="Lai Q."/>
            <person name="Shao Z."/>
        </authorList>
    </citation>
    <scope>NUCLEOTIDE SEQUENCE [LARGE SCALE GENOMIC DNA]</scope>
    <source>
        <strain evidence="19">R22</strain>
    </source>
</reference>
<keyword evidence="4 9" id="KW-0521">NADP</keyword>
<evidence type="ECO:0000313" key="19">
    <source>
        <dbReference type="Proteomes" id="UP000288058"/>
    </source>
</evidence>
<dbReference type="HAMAP" id="MF_00087">
    <property type="entry name" value="Glu_tRNA_reductase"/>
    <property type="match status" value="1"/>
</dbReference>
<dbReference type="Pfam" id="PF01488">
    <property type="entry name" value="Shikimate_DH"/>
    <property type="match status" value="1"/>
</dbReference>
<evidence type="ECO:0000256" key="10">
    <source>
        <dbReference type="PIRSR" id="PIRSR000445-1"/>
    </source>
</evidence>
<feature type="binding site" evidence="9 11">
    <location>
        <position position="117"/>
    </location>
    <ligand>
        <name>substrate</name>
    </ligand>
</feature>
<feature type="domain" description="Glutamyl-tRNA reductase N-terminal" evidence="17">
    <location>
        <begin position="6"/>
        <end position="153"/>
    </location>
</feature>
<feature type="binding site" evidence="9 11">
    <location>
        <position position="106"/>
    </location>
    <ligand>
        <name>substrate</name>
    </ligand>
</feature>
<dbReference type="FunFam" id="3.40.50.720:FF:000031">
    <property type="entry name" value="Glutamyl-tRNA reductase"/>
    <property type="match status" value="1"/>
</dbReference>
<dbReference type="NCBIfam" id="TIGR01035">
    <property type="entry name" value="hemA"/>
    <property type="match status" value="1"/>
</dbReference>
<evidence type="ECO:0000313" key="18">
    <source>
        <dbReference type="EMBL" id="RUO68876.1"/>
    </source>
</evidence>
<dbReference type="FunFam" id="3.30.460.30:FF:000001">
    <property type="entry name" value="Glutamyl-tRNA reductase"/>
    <property type="match status" value="1"/>
</dbReference>
<dbReference type="EC" id="1.2.1.70" evidence="3 9"/>
<protein>
    <recommendedName>
        <fullName evidence="8 9">Glutamyl-tRNA reductase</fullName>
        <shortName evidence="9">GluTR</shortName>
        <ecNumber evidence="3 9">1.2.1.70</ecNumber>
    </recommendedName>
</protein>
<evidence type="ECO:0000256" key="11">
    <source>
        <dbReference type="PIRSR" id="PIRSR000445-2"/>
    </source>
</evidence>
<name>A0A432YZ30_9GAMM</name>
<comment type="miscellaneous">
    <text evidence="9">During catalysis, the active site Cys acts as a nucleophile attacking the alpha-carbonyl group of tRNA-bound glutamate with the formation of a thioester intermediate between enzyme and glutamate, and the concomitant release of tRNA(Glu). The thioester intermediate is finally reduced by direct hydride transfer from NADPH, to form the product GSA.</text>
</comment>
<evidence type="ECO:0000256" key="7">
    <source>
        <dbReference type="ARBA" id="ARBA00047464"/>
    </source>
</evidence>
<dbReference type="GO" id="GO:0019353">
    <property type="term" value="P:protoporphyrinogen IX biosynthetic process from glutamate"/>
    <property type="evidence" value="ECO:0007669"/>
    <property type="project" value="TreeGrafter"/>
</dbReference>
<feature type="domain" description="Tetrapyrrole biosynthesis glutamyl-tRNA reductase dimerisation" evidence="15">
    <location>
        <begin position="317"/>
        <end position="412"/>
    </location>
</feature>
<dbReference type="InterPro" id="IPR015895">
    <property type="entry name" value="4pyrrol_synth_GluRdtase_N"/>
</dbReference>
<dbReference type="CDD" id="cd05213">
    <property type="entry name" value="NAD_bind_Glutamyl_tRNA_reduct"/>
    <property type="match status" value="1"/>
</dbReference>
<feature type="binding site" evidence="9 12">
    <location>
        <begin position="186"/>
        <end position="191"/>
    </location>
    <ligand>
        <name>NADP(+)</name>
        <dbReference type="ChEBI" id="CHEBI:58349"/>
    </ligand>
</feature>
<dbReference type="PANTHER" id="PTHR43013">
    <property type="entry name" value="GLUTAMYL-TRNA REDUCTASE"/>
    <property type="match status" value="1"/>
</dbReference>
<comment type="similarity">
    <text evidence="2 9 14">Belongs to the glutamyl-tRNA reductase family.</text>
</comment>
<dbReference type="Gene3D" id="3.40.50.720">
    <property type="entry name" value="NAD(P)-binding Rossmann-like Domain"/>
    <property type="match status" value="1"/>
</dbReference>
<proteinExistence type="inferred from homology"/>
<dbReference type="InterPro" id="IPR036291">
    <property type="entry name" value="NAD(P)-bd_dom_sf"/>
</dbReference>
<dbReference type="GO" id="GO:0008883">
    <property type="term" value="F:glutamyl-tRNA reductase activity"/>
    <property type="evidence" value="ECO:0007669"/>
    <property type="project" value="UniProtKB-UniRule"/>
</dbReference>
<comment type="domain">
    <text evidence="9">Possesses an unusual extended V-shaped dimeric structure with each monomer consisting of three distinct domains arranged along a curved 'spinal' alpha-helix. The N-terminal catalytic domain specifically recognizes the glutamate moiety of the substrate. The second domain is the NADPH-binding domain, and the third C-terminal domain is responsible for dimerization.</text>
</comment>
<sequence>MTISALGINHKTASVDLREQVAFSAEQLDTALQAVCHLQGVEEAVIVSTCNRTELYCRGDVSGDLLLGWLTGFHSLAPDALENHHYLFQNEQAITHLMSVASGLDSLVLGEPQILGQVKQAYQAAKRQASVGGILERLFQQTFRVAKTVRNETAVGQNAVSVAYAAVSMARHIFANLNKSKVLLIGAGDTSELVAQHLKQQGVTELIVANRTLQRAREMADRVGATAHSLSELSELLPQADIVVSSTASTLPIVGKGSIEKALKKRRHRPMLLIDLAVPRDIEEQVNELDDAYLYTVDDLQSIISENIRNREQAAREAQVIIQQQTQEFNDWLKSLNSVELVREYRTHTRTLADEQLKKALAQLEQGKDPAEVLQKFSHRLVQQLTHKPTHLLKSAGENNDQYTLAVLQQLWSEPSSDSSKGK</sequence>
<dbReference type="PANTHER" id="PTHR43013:SF1">
    <property type="entry name" value="GLUTAMYL-TRNA REDUCTASE"/>
    <property type="match status" value="1"/>
</dbReference>
<feature type="binding site" evidence="9 11">
    <location>
        <begin position="111"/>
        <end position="113"/>
    </location>
    <ligand>
        <name>substrate</name>
    </ligand>
</feature>
<gene>
    <name evidence="9" type="primary">hemA</name>
    <name evidence="18" type="ORF">CWI78_08150</name>
</gene>
<dbReference type="InterPro" id="IPR015896">
    <property type="entry name" value="4pyrrol_synth_GluRdtase_dimer"/>
</dbReference>
<evidence type="ECO:0000256" key="13">
    <source>
        <dbReference type="PIRSR" id="PIRSR000445-4"/>
    </source>
</evidence>
<dbReference type="InterPro" id="IPR036343">
    <property type="entry name" value="GluRdtase_N_sf"/>
</dbReference>
<dbReference type="EMBL" id="PIQC01000005">
    <property type="protein sequence ID" value="RUO68876.1"/>
    <property type="molecule type" value="Genomic_DNA"/>
</dbReference>
<evidence type="ECO:0000256" key="14">
    <source>
        <dbReference type="RuleBase" id="RU000584"/>
    </source>
</evidence>
<feature type="domain" description="Quinate/shikimate 5-dehydrogenase/glutamyl-tRNA reductase" evidence="16">
    <location>
        <begin position="169"/>
        <end position="303"/>
    </location>
</feature>
<accession>A0A432YZ30</accession>
<dbReference type="SUPFAM" id="SSF69075">
    <property type="entry name" value="Glutamyl tRNA-reductase dimerization domain"/>
    <property type="match status" value="1"/>
</dbReference>
<dbReference type="PROSITE" id="PS00747">
    <property type="entry name" value="GLUTR"/>
    <property type="match status" value="1"/>
</dbReference>
<comment type="caution">
    <text evidence="18">The sequence shown here is derived from an EMBL/GenBank/DDBJ whole genome shotgun (WGS) entry which is preliminary data.</text>
</comment>
<dbReference type="GO" id="GO:0050661">
    <property type="term" value="F:NADP binding"/>
    <property type="evidence" value="ECO:0007669"/>
    <property type="project" value="InterPro"/>
</dbReference>
<keyword evidence="5 9" id="KW-0560">Oxidoreductase</keyword>
<dbReference type="OrthoDB" id="110209at2"/>
<comment type="catalytic activity">
    <reaction evidence="7 9 14">
        <text>(S)-4-amino-5-oxopentanoate + tRNA(Glu) + NADP(+) = L-glutamyl-tRNA(Glu) + NADPH + H(+)</text>
        <dbReference type="Rhea" id="RHEA:12344"/>
        <dbReference type="Rhea" id="RHEA-COMP:9663"/>
        <dbReference type="Rhea" id="RHEA-COMP:9680"/>
        <dbReference type="ChEBI" id="CHEBI:15378"/>
        <dbReference type="ChEBI" id="CHEBI:57501"/>
        <dbReference type="ChEBI" id="CHEBI:57783"/>
        <dbReference type="ChEBI" id="CHEBI:58349"/>
        <dbReference type="ChEBI" id="CHEBI:78442"/>
        <dbReference type="ChEBI" id="CHEBI:78520"/>
        <dbReference type="EC" id="1.2.1.70"/>
    </reaction>
</comment>
<evidence type="ECO:0000256" key="5">
    <source>
        <dbReference type="ARBA" id="ARBA00023002"/>
    </source>
</evidence>
<feature type="site" description="Important for activity" evidence="9 13">
    <location>
        <position position="96"/>
    </location>
</feature>
<evidence type="ECO:0000256" key="1">
    <source>
        <dbReference type="ARBA" id="ARBA00005059"/>
    </source>
</evidence>